<dbReference type="EMBL" id="CQEH01000010">
    <property type="protein sequence ID" value="CNL16614.1"/>
    <property type="molecule type" value="Genomic_DNA"/>
</dbReference>
<comment type="caution">
    <text evidence="3">The sequence shown here is derived from an EMBL/GenBank/DDBJ whole genome shotgun (WGS) entry which is preliminary data.</text>
</comment>
<gene>
    <name evidence="3" type="ORF">ERS137966_02433</name>
</gene>
<dbReference type="Proteomes" id="UP000038647">
    <property type="component" value="Unassembled WGS sequence"/>
</dbReference>
<protein>
    <submittedName>
        <fullName evidence="3">Protein of uncharacterized function (DUF3279)</fullName>
    </submittedName>
</protein>
<keyword evidence="4" id="KW-1185">Reference proteome</keyword>
<dbReference type="Pfam" id="PF25165">
    <property type="entry name" value="DUF7828"/>
    <property type="match status" value="1"/>
</dbReference>
<feature type="domain" description="DUF7828" evidence="2">
    <location>
        <begin position="28"/>
        <end position="111"/>
    </location>
</feature>
<evidence type="ECO:0000313" key="3">
    <source>
        <dbReference type="EMBL" id="CNL16614.1"/>
    </source>
</evidence>
<feature type="domain" description="DUF3279" evidence="1">
    <location>
        <begin position="119"/>
        <end position="152"/>
    </location>
</feature>
<dbReference type="Pfam" id="PF11682">
    <property type="entry name" value="Zn_ribbon_11"/>
    <property type="match status" value="1"/>
</dbReference>
<name>A0ABM9SU36_YERAL</name>
<dbReference type="InterPro" id="IPR021696">
    <property type="entry name" value="DUF3279"/>
</dbReference>
<evidence type="ECO:0000313" key="4">
    <source>
        <dbReference type="Proteomes" id="UP000038647"/>
    </source>
</evidence>
<sequence>MLALASISALKGWMSHTCSPAKRSHTVYAKSFIAISTTGRLTSARSTLSAFNHQYVCHLCGCPVELHDAGPGRAPWFEHIEPTTRRRNDCPYLNPEQEEIDRVMALRRLVPGALPLVRKADWHCTKCTAHYHGEKYCKPCQTGIHSIKTSKNGF</sequence>
<organism evidence="3 4">
    <name type="scientific">Yersinia aldovae</name>
    <dbReference type="NCBI Taxonomy" id="29483"/>
    <lineage>
        <taxon>Bacteria</taxon>
        <taxon>Pseudomonadati</taxon>
        <taxon>Pseudomonadota</taxon>
        <taxon>Gammaproteobacteria</taxon>
        <taxon>Enterobacterales</taxon>
        <taxon>Yersiniaceae</taxon>
        <taxon>Yersinia</taxon>
    </lineage>
</organism>
<proteinExistence type="predicted"/>
<dbReference type="InterPro" id="IPR057150">
    <property type="entry name" value="DUF7828"/>
</dbReference>
<reference evidence="3 4" key="1">
    <citation type="submission" date="2015-03" db="EMBL/GenBank/DDBJ databases">
        <authorList>
            <consortium name="Pathogen Informatics"/>
            <person name="Murphy D."/>
        </authorList>
    </citation>
    <scope>NUCLEOTIDE SEQUENCE [LARGE SCALE GENOMIC DNA]</scope>
    <source>
        <strain evidence="3 4">IP08791</strain>
    </source>
</reference>
<evidence type="ECO:0000259" key="1">
    <source>
        <dbReference type="Pfam" id="PF11682"/>
    </source>
</evidence>
<accession>A0ABM9SU36</accession>
<evidence type="ECO:0000259" key="2">
    <source>
        <dbReference type="Pfam" id="PF25165"/>
    </source>
</evidence>